<dbReference type="GO" id="GO:0016779">
    <property type="term" value="F:nucleotidyltransferase activity"/>
    <property type="evidence" value="ECO:0007669"/>
    <property type="project" value="UniProtKB-KW"/>
</dbReference>
<keyword evidence="3" id="KW-0540">Nuclease</keyword>
<reference evidence="7 8" key="1">
    <citation type="journal article" date="2018" name="Proc. R. Soc. B">
        <title>A non-coding region near Follistatin controls head colour polymorphism in the Gouldian finch.</title>
        <authorList>
            <person name="Toomey M.B."/>
            <person name="Marques C.I."/>
            <person name="Andrade P."/>
            <person name="Araujo P.M."/>
            <person name="Sabatino S."/>
            <person name="Gazda M.A."/>
            <person name="Afonso S."/>
            <person name="Lopes R.J."/>
            <person name="Corbo J.C."/>
            <person name="Carneiro M."/>
        </authorList>
    </citation>
    <scope>NUCLEOTIDE SEQUENCE [LARGE SCALE GENOMIC DNA]</scope>
    <source>
        <strain evidence="7">Red01</strain>
        <tissue evidence="7">Muscle</tissue>
    </source>
</reference>
<proteinExistence type="predicted"/>
<evidence type="ECO:0000256" key="1">
    <source>
        <dbReference type="ARBA" id="ARBA00022679"/>
    </source>
</evidence>
<keyword evidence="1" id="KW-0808">Transferase</keyword>
<dbReference type="AlphaFoldDB" id="A0A3L8RV70"/>
<evidence type="ECO:0000256" key="4">
    <source>
        <dbReference type="ARBA" id="ARBA00022759"/>
    </source>
</evidence>
<protein>
    <recommendedName>
        <fullName evidence="6">Murine leukemia virus integrase C-terminal domain-containing protein</fullName>
    </recommendedName>
</protein>
<feature type="domain" description="Murine leukemia virus integrase C-terminal" evidence="6">
    <location>
        <begin position="191"/>
        <end position="223"/>
    </location>
</feature>
<organism evidence="7 8">
    <name type="scientific">Chloebia gouldiae</name>
    <name type="common">Gouldian finch</name>
    <name type="synonym">Erythrura gouldiae</name>
    <dbReference type="NCBI Taxonomy" id="44316"/>
    <lineage>
        <taxon>Eukaryota</taxon>
        <taxon>Metazoa</taxon>
        <taxon>Chordata</taxon>
        <taxon>Craniata</taxon>
        <taxon>Vertebrata</taxon>
        <taxon>Euteleostomi</taxon>
        <taxon>Archelosauria</taxon>
        <taxon>Archosauria</taxon>
        <taxon>Dinosauria</taxon>
        <taxon>Saurischia</taxon>
        <taxon>Theropoda</taxon>
        <taxon>Coelurosauria</taxon>
        <taxon>Aves</taxon>
        <taxon>Neognathae</taxon>
        <taxon>Neoaves</taxon>
        <taxon>Telluraves</taxon>
        <taxon>Australaves</taxon>
        <taxon>Passeriformes</taxon>
        <taxon>Passeroidea</taxon>
        <taxon>Passeridae</taxon>
        <taxon>Chloebia</taxon>
    </lineage>
</organism>
<keyword evidence="8" id="KW-1185">Reference proteome</keyword>
<accession>A0A3L8RV70</accession>
<dbReference type="OrthoDB" id="9906983at2759"/>
<evidence type="ECO:0000256" key="5">
    <source>
        <dbReference type="ARBA" id="ARBA00022801"/>
    </source>
</evidence>
<evidence type="ECO:0000259" key="6">
    <source>
        <dbReference type="Pfam" id="PF18697"/>
    </source>
</evidence>
<evidence type="ECO:0000256" key="3">
    <source>
        <dbReference type="ARBA" id="ARBA00022722"/>
    </source>
</evidence>
<dbReference type="Pfam" id="PF18697">
    <property type="entry name" value="MLVIN_C"/>
    <property type="match status" value="1"/>
</dbReference>
<comment type="caution">
    <text evidence="7">The sequence shown here is derived from an EMBL/GenBank/DDBJ whole genome shotgun (WGS) entry which is preliminary data.</text>
</comment>
<feature type="non-terminal residue" evidence="7">
    <location>
        <position position="226"/>
    </location>
</feature>
<keyword evidence="5" id="KW-0378">Hydrolase</keyword>
<dbReference type="GO" id="GO:0004519">
    <property type="term" value="F:endonuclease activity"/>
    <property type="evidence" value="ECO:0007669"/>
    <property type="project" value="UniProtKB-KW"/>
</dbReference>
<name>A0A3L8RV70_CHLGU</name>
<keyword evidence="2" id="KW-0548">Nucleotidyltransferase</keyword>
<dbReference type="Gene3D" id="2.30.30.850">
    <property type="match status" value="1"/>
</dbReference>
<dbReference type="GO" id="GO:0016787">
    <property type="term" value="F:hydrolase activity"/>
    <property type="evidence" value="ECO:0007669"/>
    <property type="project" value="UniProtKB-KW"/>
</dbReference>
<dbReference type="InterPro" id="IPR040643">
    <property type="entry name" value="MLVIN_C"/>
</dbReference>
<keyword evidence="4" id="KW-0255">Endonuclease</keyword>
<sequence length="226" mass="24518">TSKVPAIHAVPGPCHLHGDKDDLGKLLRNVDKPPAIGPVLLTEAHEEILEMVPHLLLLLLPSSGTSTGVELGSWPPQPFRTVGLDLAAAQSLGTPSGVTLILCSLLSITPWSMCSSAQRGKLRYGAQGSPSPPPPALKTETLLLYDCEQCRKKFLTSTFLRMDLKDEPLDTADWELFTDGSSFVENGTRESWSGPHQVILTTYTAVKVAGIDSWIHYTRIKKAPTQ</sequence>
<evidence type="ECO:0000313" key="7">
    <source>
        <dbReference type="EMBL" id="RLV88249.1"/>
    </source>
</evidence>
<dbReference type="EMBL" id="QUSF01000188">
    <property type="protein sequence ID" value="RLV88249.1"/>
    <property type="molecule type" value="Genomic_DNA"/>
</dbReference>
<gene>
    <name evidence="7" type="ORF">DV515_00015514</name>
</gene>
<dbReference type="Proteomes" id="UP000276834">
    <property type="component" value="Unassembled WGS sequence"/>
</dbReference>
<feature type="non-terminal residue" evidence="7">
    <location>
        <position position="1"/>
    </location>
</feature>
<evidence type="ECO:0000256" key="2">
    <source>
        <dbReference type="ARBA" id="ARBA00022695"/>
    </source>
</evidence>
<evidence type="ECO:0000313" key="8">
    <source>
        <dbReference type="Proteomes" id="UP000276834"/>
    </source>
</evidence>